<dbReference type="PANTHER" id="PTHR12317:SF0">
    <property type="entry name" value="ACYLTRANSFERASE"/>
    <property type="match status" value="1"/>
</dbReference>
<dbReference type="GO" id="GO:0019432">
    <property type="term" value="P:triglyceride biosynthetic process"/>
    <property type="evidence" value="ECO:0007669"/>
    <property type="project" value="TreeGrafter"/>
</dbReference>
<feature type="compositionally biased region" description="Low complexity" evidence="16">
    <location>
        <begin position="408"/>
        <end position="425"/>
    </location>
</feature>
<feature type="compositionally biased region" description="Polar residues" evidence="16">
    <location>
        <begin position="223"/>
        <end position="234"/>
    </location>
</feature>
<proteinExistence type="inferred from homology"/>
<keyword evidence="14 18" id="KW-0012">Acyltransferase</keyword>
<evidence type="ECO:0000256" key="7">
    <source>
        <dbReference type="ARBA" id="ARBA00022679"/>
    </source>
</evidence>
<feature type="region of interest" description="Disordered" evidence="16">
    <location>
        <begin position="209"/>
        <end position="234"/>
    </location>
</feature>
<dbReference type="EMBL" id="JAUTXT010000006">
    <property type="protein sequence ID" value="KAK3677519.1"/>
    <property type="molecule type" value="Genomic_DNA"/>
</dbReference>
<reference evidence="18" key="1">
    <citation type="submission" date="2023-07" db="EMBL/GenBank/DDBJ databases">
        <title>Black Yeasts Isolated from many extreme environments.</title>
        <authorList>
            <person name="Coleine C."/>
            <person name="Stajich J.E."/>
            <person name="Selbmann L."/>
        </authorList>
    </citation>
    <scope>NUCLEOTIDE SEQUENCE</scope>
    <source>
        <strain evidence="18">CCFEE 5485</strain>
    </source>
</reference>
<comment type="caution">
    <text evidence="18">The sequence shown here is derived from an EMBL/GenBank/DDBJ whole genome shotgun (WGS) entry which is preliminary data.</text>
</comment>
<comment type="pathway">
    <text evidence="3">Lipid metabolism.</text>
</comment>
<evidence type="ECO:0000256" key="8">
    <source>
        <dbReference type="ARBA" id="ARBA00022692"/>
    </source>
</evidence>
<feature type="compositionally biased region" description="Basic residues" evidence="16">
    <location>
        <begin position="287"/>
        <end position="296"/>
    </location>
</feature>
<dbReference type="PANTHER" id="PTHR12317">
    <property type="entry name" value="DIACYLGLYCEROL O-ACYLTRANSFERASE"/>
    <property type="match status" value="1"/>
</dbReference>
<dbReference type="CDD" id="cd07987">
    <property type="entry name" value="LPLAT_MGAT-like"/>
    <property type="match status" value="1"/>
</dbReference>
<feature type="compositionally biased region" description="Polar residues" evidence="16">
    <location>
        <begin position="262"/>
        <end position="272"/>
    </location>
</feature>
<evidence type="ECO:0000256" key="6">
    <source>
        <dbReference type="ARBA" id="ARBA00022516"/>
    </source>
</evidence>
<protein>
    <recommendedName>
        <fullName evidence="5">diacylglycerol O-acyltransferase</fullName>
        <ecNumber evidence="5">2.3.1.20</ecNumber>
    </recommendedName>
</protein>
<feature type="transmembrane region" description="Helical" evidence="17">
    <location>
        <begin position="540"/>
        <end position="564"/>
    </location>
</feature>
<dbReference type="RefSeq" id="XP_064695398.1">
    <property type="nucleotide sequence ID" value="XM_064836765.1"/>
</dbReference>
<evidence type="ECO:0000256" key="9">
    <source>
        <dbReference type="ARBA" id="ARBA00022798"/>
    </source>
</evidence>
<evidence type="ECO:0000256" key="12">
    <source>
        <dbReference type="ARBA" id="ARBA00023098"/>
    </source>
</evidence>
<dbReference type="EC" id="2.3.1.20" evidence="5"/>
<evidence type="ECO:0000256" key="11">
    <source>
        <dbReference type="ARBA" id="ARBA00022989"/>
    </source>
</evidence>
<accession>A0AAE1C4I0</accession>
<feature type="compositionally biased region" description="Basic and acidic residues" evidence="16">
    <location>
        <begin position="17"/>
        <end position="29"/>
    </location>
</feature>
<keyword evidence="11 17" id="KW-1133">Transmembrane helix</keyword>
<keyword evidence="7 18" id="KW-0808">Transferase</keyword>
<evidence type="ECO:0000256" key="4">
    <source>
        <dbReference type="ARBA" id="ARBA00005420"/>
    </source>
</evidence>
<evidence type="ECO:0000256" key="1">
    <source>
        <dbReference type="ARBA" id="ARBA00004477"/>
    </source>
</evidence>
<feature type="compositionally biased region" description="Polar residues" evidence="16">
    <location>
        <begin position="370"/>
        <end position="390"/>
    </location>
</feature>
<keyword evidence="8 17" id="KW-0812">Transmembrane</keyword>
<evidence type="ECO:0000256" key="3">
    <source>
        <dbReference type="ARBA" id="ARBA00005189"/>
    </source>
</evidence>
<dbReference type="GeneID" id="89961301"/>
<dbReference type="GO" id="GO:0004144">
    <property type="term" value="F:diacylglycerol O-acyltransferase activity"/>
    <property type="evidence" value="ECO:0007669"/>
    <property type="project" value="UniProtKB-EC"/>
</dbReference>
<comment type="similarity">
    <text evidence="4">Belongs to the diacylglycerol acyltransferase family.</text>
</comment>
<keyword evidence="19" id="KW-1185">Reference proteome</keyword>
<evidence type="ECO:0000256" key="5">
    <source>
        <dbReference type="ARBA" id="ARBA00013244"/>
    </source>
</evidence>
<feature type="compositionally biased region" description="Low complexity" evidence="16">
    <location>
        <begin position="468"/>
        <end position="486"/>
    </location>
</feature>
<name>A0AAE1C4I0_9PEZI</name>
<feature type="region of interest" description="Disordered" evidence="16">
    <location>
        <begin position="261"/>
        <end position="438"/>
    </location>
</feature>
<keyword evidence="12" id="KW-0443">Lipid metabolism</keyword>
<keyword evidence="10" id="KW-0256">Endoplasmic reticulum</keyword>
<comment type="subcellular location">
    <subcellularLocation>
        <location evidence="1">Endoplasmic reticulum membrane</location>
        <topology evidence="1">Multi-pass membrane protein</topology>
    </subcellularLocation>
</comment>
<keyword evidence="6" id="KW-0444">Lipid biosynthesis</keyword>
<evidence type="ECO:0000256" key="15">
    <source>
        <dbReference type="ARBA" id="ARBA00048109"/>
    </source>
</evidence>
<sequence>MDASLYAQQMIVNGDRFRPPSLRIRDKTNHGLIRPKSGIMSLNPEPADPQTREDEGLEAKSYADAAVEPNTPTSIKKFGNEIDEDSIKESPPRSSSRQSSLLGLNGPPGHVRQTSEPRPLGEMMDEVERAGSASPGLRHVKGRLEERGESPTGSGNGNEYRRVSHASSGSHLEAVREHALAAGEEGNAVVGGDGNGVPEGAVREVPAYGHGATGEESGLGVKTNGSPYSSPHSIGNGITNSTTAAAAAAAASGFVAKHALANTPTHTRTPESGTYEAVGEDESPRSPVRKAHKRVSSRSLNGMAAKQQKQEHEREPSRLQEEPHTPVRGARGDWNASLEPVFSTPDTGSGGGEGRAGGLNNDDAGGENGGSSRNGLETGESGATSLSPNATGEKDVSAQDGTSHQPVSSSNTDANTNTTTTLSADEANGNPGDLIYENLRSAGGTNLASIKPEAENYDLSLSQRENKSTTSEPPTTNPDSNSTTTTALTKPNAPNPLQCHSDRNTNFTSGRHAGAGWSTSAIRWAPLNVPLQRRLQTMMILLHTLSIAGGLALFFLACTIPLLWPLLVPYLLYCLLSRASTDGALSQRSEWFRRSKIWSLFAGYFPARLHRSQVLEPGRKYIFGYHPHGIISHGAFAAFATEALGFGQLFPGITNTLLTLDSNFRIPVYRDYALRMGLASVSRESCENILSRGGPNNEGMGRAITIVVGGARESLDAKPGTLRLVLKRRKGFVKLAVRTGADLVPVLAFGENDLYDQVEAGEHPWVHRGQMGVKKLLGFTVPLFHARGVFNYDIGLMPYRRPINIVVGKPIRIQQSKTPDPREVDRIHEEYVRELERLWEDWKDTFARRRKGELRIVE</sequence>
<evidence type="ECO:0000256" key="16">
    <source>
        <dbReference type="SAM" id="MobiDB-lite"/>
    </source>
</evidence>
<feature type="compositionally biased region" description="Gly residues" evidence="16">
    <location>
        <begin position="348"/>
        <end position="357"/>
    </location>
</feature>
<feature type="region of interest" description="Disordered" evidence="16">
    <location>
        <begin position="17"/>
        <end position="178"/>
    </location>
</feature>
<evidence type="ECO:0000256" key="2">
    <source>
        <dbReference type="ARBA" id="ARBA00004771"/>
    </source>
</evidence>
<dbReference type="GO" id="GO:0005789">
    <property type="term" value="C:endoplasmic reticulum membrane"/>
    <property type="evidence" value="ECO:0007669"/>
    <property type="project" value="UniProtKB-SubCell"/>
</dbReference>
<gene>
    <name evidence="18" type="primary">DGA1</name>
    <name evidence="18" type="ORF">LTR78_002369</name>
</gene>
<feature type="compositionally biased region" description="Basic and acidic residues" evidence="16">
    <location>
        <begin position="308"/>
        <end position="325"/>
    </location>
</feature>
<keyword evidence="9" id="KW-0319">Glycerol metabolism</keyword>
<evidence type="ECO:0000256" key="17">
    <source>
        <dbReference type="SAM" id="Phobius"/>
    </source>
</evidence>
<evidence type="ECO:0000313" key="18">
    <source>
        <dbReference type="EMBL" id="KAK3677519.1"/>
    </source>
</evidence>
<dbReference type="AlphaFoldDB" id="A0AAE1C4I0"/>
<dbReference type="GO" id="GO:0006071">
    <property type="term" value="P:glycerol metabolic process"/>
    <property type="evidence" value="ECO:0007669"/>
    <property type="project" value="UniProtKB-KW"/>
</dbReference>
<evidence type="ECO:0000256" key="10">
    <source>
        <dbReference type="ARBA" id="ARBA00022824"/>
    </source>
</evidence>
<evidence type="ECO:0000256" key="14">
    <source>
        <dbReference type="ARBA" id="ARBA00023315"/>
    </source>
</evidence>
<keyword evidence="13 17" id="KW-0472">Membrane</keyword>
<dbReference type="Proteomes" id="UP001274830">
    <property type="component" value="Unassembled WGS sequence"/>
</dbReference>
<feature type="region of interest" description="Disordered" evidence="16">
    <location>
        <begin position="456"/>
        <end position="505"/>
    </location>
</feature>
<dbReference type="InterPro" id="IPR007130">
    <property type="entry name" value="DAGAT"/>
</dbReference>
<evidence type="ECO:0000256" key="13">
    <source>
        <dbReference type="ARBA" id="ARBA00023136"/>
    </source>
</evidence>
<dbReference type="Pfam" id="PF03982">
    <property type="entry name" value="DAGAT"/>
    <property type="match status" value="1"/>
</dbReference>
<comment type="pathway">
    <text evidence="2">Glycerolipid metabolism; triacylglycerol biosynthesis.</text>
</comment>
<evidence type="ECO:0000313" key="19">
    <source>
        <dbReference type="Proteomes" id="UP001274830"/>
    </source>
</evidence>
<organism evidence="18 19">
    <name type="scientific">Recurvomyces mirabilis</name>
    <dbReference type="NCBI Taxonomy" id="574656"/>
    <lineage>
        <taxon>Eukaryota</taxon>
        <taxon>Fungi</taxon>
        <taxon>Dikarya</taxon>
        <taxon>Ascomycota</taxon>
        <taxon>Pezizomycotina</taxon>
        <taxon>Dothideomycetes</taxon>
        <taxon>Dothideomycetidae</taxon>
        <taxon>Mycosphaerellales</taxon>
        <taxon>Teratosphaeriaceae</taxon>
        <taxon>Recurvomyces</taxon>
    </lineage>
</organism>
<comment type="catalytic activity">
    <reaction evidence="15">
        <text>an acyl-CoA + a 1,2-diacyl-sn-glycerol = a triacyl-sn-glycerol + CoA</text>
        <dbReference type="Rhea" id="RHEA:10868"/>
        <dbReference type="ChEBI" id="CHEBI:17815"/>
        <dbReference type="ChEBI" id="CHEBI:57287"/>
        <dbReference type="ChEBI" id="CHEBI:58342"/>
        <dbReference type="ChEBI" id="CHEBI:64615"/>
        <dbReference type="EC" id="2.3.1.20"/>
    </reaction>
</comment>